<protein>
    <recommendedName>
        <fullName evidence="3">Integrase zinc-binding domain-containing protein</fullName>
    </recommendedName>
</protein>
<accession>A0A9Q3BY71</accession>
<evidence type="ECO:0000313" key="1">
    <source>
        <dbReference type="EMBL" id="MBW0472830.1"/>
    </source>
</evidence>
<keyword evidence="2" id="KW-1185">Reference proteome</keyword>
<organism evidence="1 2">
    <name type="scientific">Austropuccinia psidii MF-1</name>
    <dbReference type="NCBI Taxonomy" id="1389203"/>
    <lineage>
        <taxon>Eukaryota</taxon>
        <taxon>Fungi</taxon>
        <taxon>Dikarya</taxon>
        <taxon>Basidiomycota</taxon>
        <taxon>Pucciniomycotina</taxon>
        <taxon>Pucciniomycetes</taxon>
        <taxon>Pucciniales</taxon>
        <taxon>Sphaerophragmiaceae</taxon>
        <taxon>Austropuccinia</taxon>
    </lineage>
</organism>
<name>A0A9Q3BY71_9BASI</name>
<dbReference type="EMBL" id="AVOT02003217">
    <property type="protein sequence ID" value="MBW0472830.1"/>
    <property type="molecule type" value="Genomic_DNA"/>
</dbReference>
<evidence type="ECO:0000313" key="2">
    <source>
        <dbReference type="Proteomes" id="UP000765509"/>
    </source>
</evidence>
<evidence type="ECO:0008006" key="3">
    <source>
        <dbReference type="Google" id="ProtNLM"/>
    </source>
</evidence>
<dbReference type="AlphaFoldDB" id="A0A9Q3BY71"/>
<dbReference type="Gene3D" id="1.10.340.70">
    <property type="match status" value="1"/>
</dbReference>
<reference evidence="1" key="1">
    <citation type="submission" date="2021-03" db="EMBL/GenBank/DDBJ databases">
        <title>Draft genome sequence of rust myrtle Austropuccinia psidii MF-1, a brazilian biotype.</title>
        <authorList>
            <person name="Quecine M.C."/>
            <person name="Pachon D.M.R."/>
            <person name="Bonatelli M.L."/>
            <person name="Correr F.H."/>
            <person name="Franceschini L.M."/>
            <person name="Leite T.F."/>
            <person name="Margarido G.R.A."/>
            <person name="Almeida C.A."/>
            <person name="Ferrarezi J.A."/>
            <person name="Labate C.A."/>
        </authorList>
    </citation>
    <scope>NUCLEOTIDE SEQUENCE</scope>
    <source>
        <strain evidence="1">MF-1</strain>
    </source>
</reference>
<dbReference type="Proteomes" id="UP000765509">
    <property type="component" value="Unassembled WGS sequence"/>
</dbReference>
<gene>
    <name evidence="1" type="ORF">O181_012545</name>
</gene>
<proteinExistence type="predicted"/>
<comment type="caution">
    <text evidence="1">The sequence shown here is derived from an EMBL/GenBank/DDBJ whole genome shotgun (WGS) entry which is preliminary data.</text>
</comment>
<sequence length="180" mass="21071">MKRPNRNILRCQIAMQEYRDNITIVHKDGNIHKNADELRRWPLPDNIDNPAYLPEEASPQISTEGISVKNLNTTFSKEVRNIYTQDTNCSLLCQLLTKDSKDNSFIHYLDDLLKKSYDEGRFHLLDGIIYHRTKNTCLMTVVDRSLVNLVPKECLDSPFSGHLSEDRTREKFKTCIWWPM</sequence>